<reference evidence="2" key="1">
    <citation type="journal article" date="2020" name="Stud. Mycol.">
        <title>101 Dothideomycetes genomes: a test case for predicting lifestyles and emergence of pathogens.</title>
        <authorList>
            <person name="Haridas S."/>
            <person name="Albert R."/>
            <person name="Binder M."/>
            <person name="Bloem J."/>
            <person name="Labutti K."/>
            <person name="Salamov A."/>
            <person name="Andreopoulos B."/>
            <person name="Baker S."/>
            <person name="Barry K."/>
            <person name="Bills G."/>
            <person name="Bluhm B."/>
            <person name="Cannon C."/>
            <person name="Castanera R."/>
            <person name="Culley D."/>
            <person name="Daum C."/>
            <person name="Ezra D."/>
            <person name="Gonzalez J."/>
            <person name="Henrissat B."/>
            <person name="Kuo A."/>
            <person name="Liang C."/>
            <person name="Lipzen A."/>
            <person name="Lutzoni F."/>
            <person name="Magnuson J."/>
            <person name="Mondo S."/>
            <person name="Nolan M."/>
            <person name="Ohm R."/>
            <person name="Pangilinan J."/>
            <person name="Park H.-J."/>
            <person name="Ramirez L."/>
            <person name="Alfaro M."/>
            <person name="Sun H."/>
            <person name="Tritt A."/>
            <person name="Yoshinaga Y."/>
            <person name="Zwiers L.-H."/>
            <person name="Turgeon B."/>
            <person name="Goodwin S."/>
            <person name="Spatafora J."/>
            <person name="Crous P."/>
            <person name="Grigoriev I."/>
        </authorList>
    </citation>
    <scope>NUCLEOTIDE SEQUENCE</scope>
    <source>
        <strain evidence="2">CBS 175.79</strain>
    </source>
</reference>
<dbReference type="InterPro" id="IPR016181">
    <property type="entry name" value="Acyl_CoA_acyltransferase"/>
</dbReference>
<organism evidence="2 3">
    <name type="scientific">Aaosphaeria arxii CBS 175.79</name>
    <dbReference type="NCBI Taxonomy" id="1450172"/>
    <lineage>
        <taxon>Eukaryota</taxon>
        <taxon>Fungi</taxon>
        <taxon>Dikarya</taxon>
        <taxon>Ascomycota</taxon>
        <taxon>Pezizomycotina</taxon>
        <taxon>Dothideomycetes</taxon>
        <taxon>Pleosporomycetidae</taxon>
        <taxon>Pleosporales</taxon>
        <taxon>Pleosporales incertae sedis</taxon>
        <taxon>Aaosphaeria</taxon>
    </lineage>
</organism>
<protein>
    <recommendedName>
        <fullName evidence="1">N-acetyltransferase domain-containing protein</fullName>
    </recommendedName>
</protein>
<dbReference type="RefSeq" id="XP_033382879.1">
    <property type="nucleotide sequence ID" value="XM_033528259.1"/>
</dbReference>
<evidence type="ECO:0000313" key="2">
    <source>
        <dbReference type="EMBL" id="KAF2014540.1"/>
    </source>
</evidence>
<dbReference type="InterPro" id="IPR000182">
    <property type="entry name" value="GNAT_dom"/>
</dbReference>
<evidence type="ECO:0000259" key="1">
    <source>
        <dbReference type="PROSITE" id="PS51186"/>
    </source>
</evidence>
<dbReference type="SUPFAM" id="SSF55729">
    <property type="entry name" value="Acyl-CoA N-acyltransferases (Nat)"/>
    <property type="match status" value="1"/>
</dbReference>
<dbReference type="AlphaFoldDB" id="A0A6A5XP89"/>
<dbReference type="OrthoDB" id="2832510at2759"/>
<evidence type="ECO:0000313" key="3">
    <source>
        <dbReference type="Proteomes" id="UP000799778"/>
    </source>
</evidence>
<feature type="domain" description="N-acetyltransferase" evidence="1">
    <location>
        <begin position="170"/>
        <end position="237"/>
    </location>
</feature>
<keyword evidence="3" id="KW-1185">Reference proteome</keyword>
<proteinExistence type="predicted"/>
<dbReference type="PROSITE" id="PS51186">
    <property type="entry name" value="GNAT"/>
    <property type="match status" value="1"/>
</dbReference>
<dbReference type="CDD" id="cd04301">
    <property type="entry name" value="NAT_SF"/>
    <property type="match status" value="1"/>
</dbReference>
<name>A0A6A5XP89_9PLEO</name>
<dbReference type="PANTHER" id="PTHR42791">
    <property type="entry name" value="GNAT FAMILY ACETYLTRANSFERASE"/>
    <property type="match status" value="1"/>
</dbReference>
<dbReference type="Gene3D" id="3.40.630.30">
    <property type="match status" value="1"/>
</dbReference>
<dbReference type="PANTHER" id="PTHR42791:SF14">
    <property type="entry name" value="N-ACETYLTRANSFERASE DOMAIN-CONTAINING PROTEIN"/>
    <property type="match status" value="1"/>
</dbReference>
<dbReference type="GO" id="GO:0016747">
    <property type="term" value="F:acyltransferase activity, transferring groups other than amino-acyl groups"/>
    <property type="evidence" value="ECO:0007669"/>
    <property type="project" value="InterPro"/>
</dbReference>
<gene>
    <name evidence="2" type="ORF">BU24DRAFT_423463</name>
</gene>
<dbReference type="EMBL" id="ML978070">
    <property type="protein sequence ID" value="KAF2014540.1"/>
    <property type="molecule type" value="Genomic_DNA"/>
</dbReference>
<accession>A0A6A5XP89</accession>
<sequence length="249" mass="27862">MGSTPNSADVQVEPITDAKDLSQAFYVSSEAFGRQINDAIWVSLNPDWKTPKGQEYGTSRLVRAWNKINKDREGNPNTVYLKATLPVTSEDGQTERRIVGFAIWNQLSVVPGYGEVPSPELGDAVDILDPTEARFASQMFRSLWKRRIEYVNEKATSDPPAIFTLGLCTVDPAFQKRGIASKLVQWGLDEAKRRHGGLECTTEASRMGRSVYQRLGFKAEGDEDIVFEVDEEFKSRDKPPNLFLRTGIA</sequence>
<dbReference type="Pfam" id="PF13673">
    <property type="entry name" value="Acetyltransf_10"/>
    <property type="match status" value="1"/>
</dbReference>
<dbReference type="Proteomes" id="UP000799778">
    <property type="component" value="Unassembled WGS sequence"/>
</dbReference>
<dbReference type="GeneID" id="54285656"/>
<dbReference type="InterPro" id="IPR052523">
    <property type="entry name" value="Trichothecene_AcTrans"/>
</dbReference>